<evidence type="ECO:0000256" key="1">
    <source>
        <dbReference type="ARBA" id="ARBA00004123"/>
    </source>
</evidence>
<dbReference type="Pfam" id="PF22754">
    <property type="entry name" value="bHLH-TF_ACT-like_plant"/>
    <property type="match status" value="1"/>
</dbReference>
<dbReference type="Gene3D" id="4.10.280.10">
    <property type="entry name" value="Helix-loop-helix DNA-binding domain"/>
    <property type="match status" value="1"/>
</dbReference>
<comment type="similarity">
    <text evidence="2">Belongs to the bHLH protein family.</text>
</comment>
<dbReference type="PANTHER" id="PTHR46266">
    <property type="entry name" value="TRANSCRIPTION FACTOR TT8"/>
    <property type="match status" value="1"/>
</dbReference>
<organism evidence="9 10">
    <name type="scientific">Miscanthus lutarioriparius</name>
    <dbReference type="NCBI Taxonomy" id="422564"/>
    <lineage>
        <taxon>Eukaryota</taxon>
        <taxon>Viridiplantae</taxon>
        <taxon>Streptophyta</taxon>
        <taxon>Embryophyta</taxon>
        <taxon>Tracheophyta</taxon>
        <taxon>Spermatophyta</taxon>
        <taxon>Magnoliopsida</taxon>
        <taxon>Liliopsida</taxon>
        <taxon>Poales</taxon>
        <taxon>Poaceae</taxon>
        <taxon>PACMAD clade</taxon>
        <taxon>Panicoideae</taxon>
        <taxon>Andropogonodae</taxon>
        <taxon>Andropogoneae</taxon>
        <taxon>Saccharinae</taxon>
        <taxon>Miscanthus</taxon>
    </lineage>
</organism>
<dbReference type="SUPFAM" id="SSF47459">
    <property type="entry name" value="HLH, helix-loop-helix DNA-binding domain"/>
    <property type="match status" value="1"/>
</dbReference>
<dbReference type="EMBL" id="CAJGYO010000011">
    <property type="protein sequence ID" value="CAD6260025.1"/>
    <property type="molecule type" value="Genomic_DNA"/>
</dbReference>
<dbReference type="PANTHER" id="PTHR46266:SF3">
    <property type="entry name" value="TRANSCRIPTION FACTOR EGL1"/>
    <property type="match status" value="1"/>
</dbReference>
<evidence type="ECO:0000256" key="2">
    <source>
        <dbReference type="ARBA" id="ARBA00005510"/>
    </source>
</evidence>
<evidence type="ECO:0000313" key="9">
    <source>
        <dbReference type="EMBL" id="CAD6260025.1"/>
    </source>
</evidence>
<dbReference type="Proteomes" id="UP000604825">
    <property type="component" value="Unassembled WGS sequence"/>
</dbReference>
<feature type="region of interest" description="Disordered" evidence="7">
    <location>
        <begin position="311"/>
        <end position="331"/>
    </location>
</feature>
<dbReference type="InterPro" id="IPR054502">
    <property type="entry name" value="bHLH-TF_ACT-like_plant"/>
</dbReference>
<feature type="region of interest" description="Disordered" evidence="7">
    <location>
        <begin position="212"/>
        <end position="231"/>
    </location>
</feature>
<keyword evidence="6" id="KW-0539">Nucleus</keyword>
<dbReference type="InterPro" id="IPR011598">
    <property type="entry name" value="bHLH_dom"/>
</dbReference>
<evidence type="ECO:0000256" key="3">
    <source>
        <dbReference type="ARBA" id="ARBA00023015"/>
    </source>
</evidence>
<comment type="caution">
    <text evidence="9">The sequence shown here is derived from an EMBL/GenBank/DDBJ whole genome shotgun (WGS) entry which is preliminary data.</text>
</comment>
<keyword evidence="10" id="KW-1185">Reference proteome</keyword>
<dbReference type="AlphaFoldDB" id="A0A811QQH7"/>
<feature type="domain" description="BHLH" evidence="8">
    <location>
        <begin position="389"/>
        <end position="438"/>
    </location>
</feature>
<name>A0A811QQH7_9POAL</name>
<sequence>MALSASPVQEEELLQPAERQLRNQLAAAARSINWSYALFWSISSTQPGVLTWTDGFYNGEVKTRKISNSVELTADQLVMQRSEQLQELYEALLSGECDRRAAPARPVGSLSPEDLGDTEWYYVICMTYAFRPGQGLPGRSFASNEHVWLCNAHLAGSKAFPRALLAKSASIQSIVCIPLMGGVLELGTTDTLLEDPDLVSRATAAFWEPQCPTYSEEQEPSSNPPSANETGEAAADDMVVFEDLDHNAMEMETIAAVAGGDGQELGEAESLSNASLEHISKEIDEFYTLCEEMNVQPLPLEDGWIMDGSNFEVPSSPQPAPQGNLADGSRSTSFMSWTRSSQLCSDEAAAVPVIEEPQKLLKKVVAGRDAWANYGGGVGTSTTGTAQESGIKNHVMSERKRREKLNEMFLILKSLVPSIHKVDKASVLAETIAYLKELQRRVQELESSRELTSRPFETTRPITKARGNECVSKKLCAGSKRKSPDFGGDVEKEHPWVLPKDGTSNVTVAVSDRDVLLEVQCRWEELLMTRVFDAIKSLHLDVLSVQASAPDGFMGLKIRAQFAGSGAVVPWMISEALRKAIGKRFRDS</sequence>
<gene>
    <name evidence="9" type="ORF">NCGR_LOCUS43461</name>
</gene>
<dbReference type="Pfam" id="PF00010">
    <property type="entry name" value="HLH"/>
    <property type="match status" value="1"/>
</dbReference>
<dbReference type="GO" id="GO:0046983">
    <property type="term" value="F:protein dimerization activity"/>
    <property type="evidence" value="ECO:0007669"/>
    <property type="project" value="InterPro"/>
</dbReference>
<dbReference type="Pfam" id="PF14215">
    <property type="entry name" value="bHLH-MYC_N"/>
    <property type="match status" value="1"/>
</dbReference>
<evidence type="ECO:0000259" key="8">
    <source>
        <dbReference type="PROSITE" id="PS50888"/>
    </source>
</evidence>
<dbReference type="SMART" id="SM00353">
    <property type="entry name" value="HLH"/>
    <property type="match status" value="1"/>
</dbReference>
<accession>A0A811QQH7</accession>
<dbReference type="PROSITE" id="PS50888">
    <property type="entry name" value="BHLH"/>
    <property type="match status" value="1"/>
</dbReference>
<evidence type="ECO:0000313" key="10">
    <source>
        <dbReference type="Proteomes" id="UP000604825"/>
    </source>
</evidence>
<proteinExistence type="inferred from homology"/>
<feature type="compositionally biased region" description="Low complexity" evidence="7">
    <location>
        <begin position="220"/>
        <end position="229"/>
    </location>
</feature>
<keyword evidence="3" id="KW-0805">Transcription regulation</keyword>
<evidence type="ECO:0000256" key="7">
    <source>
        <dbReference type="SAM" id="MobiDB-lite"/>
    </source>
</evidence>
<dbReference type="InterPro" id="IPR036638">
    <property type="entry name" value="HLH_DNA-bd_sf"/>
</dbReference>
<evidence type="ECO:0000256" key="4">
    <source>
        <dbReference type="ARBA" id="ARBA00023159"/>
    </source>
</evidence>
<protein>
    <recommendedName>
        <fullName evidence="8">BHLH domain-containing protein</fullName>
    </recommendedName>
</protein>
<dbReference type="GO" id="GO:0005634">
    <property type="term" value="C:nucleus"/>
    <property type="evidence" value="ECO:0007669"/>
    <property type="project" value="UniProtKB-SubCell"/>
</dbReference>
<comment type="subcellular location">
    <subcellularLocation>
        <location evidence="1">Nucleus</location>
    </subcellularLocation>
</comment>
<keyword evidence="5" id="KW-0804">Transcription</keyword>
<evidence type="ECO:0000256" key="5">
    <source>
        <dbReference type="ARBA" id="ARBA00023163"/>
    </source>
</evidence>
<dbReference type="OrthoDB" id="690068at2759"/>
<evidence type="ECO:0000256" key="6">
    <source>
        <dbReference type="ARBA" id="ARBA00023242"/>
    </source>
</evidence>
<dbReference type="InterPro" id="IPR025610">
    <property type="entry name" value="MYC/MYB_N"/>
</dbReference>
<keyword evidence="4" id="KW-0010">Activator</keyword>
<reference evidence="9" key="1">
    <citation type="submission" date="2020-10" db="EMBL/GenBank/DDBJ databases">
        <authorList>
            <person name="Han B."/>
            <person name="Lu T."/>
            <person name="Zhao Q."/>
            <person name="Huang X."/>
            <person name="Zhao Y."/>
        </authorList>
    </citation>
    <scope>NUCLEOTIDE SEQUENCE</scope>
</reference>